<reference evidence="3 4" key="1">
    <citation type="submission" date="2019-02" db="EMBL/GenBank/DDBJ databases">
        <title>Siculibacillus lacustris gen. nov., sp. nov., a new rosette-forming bacterium isolated from a freshwater crater lake (Lake St. Ana, Romania).</title>
        <authorList>
            <person name="Felfoldi T."/>
            <person name="Marton Z."/>
            <person name="Szabo A."/>
            <person name="Mentes A."/>
            <person name="Boka K."/>
            <person name="Marialigeti K."/>
            <person name="Mathe I."/>
            <person name="Koncz M."/>
            <person name="Schumann P."/>
            <person name="Toth E."/>
        </authorList>
    </citation>
    <scope>NUCLEOTIDE SEQUENCE [LARGE SCALE GENOMIC DNA]</scope>
    <source>
        <strain evidence="3 4">SA-279</strain>
    </source>
</reference>
<dbReference type="PANTHER" id="PTHR23028:SF53">
    <property type="entry name" value="ACYL_TRANSF_3 DOMAIN-CONTAINING PROTEIN"/>
    <property type="match status" value="1"/>
</dbReference>
<accession>A0A4Q9VMN1</accession>
<feature type="transmembrane region" description="Helical" evidence="1">
    <location>
        <begin position="12"/>
        <end position="28"/>
    </location>
</feature>
<dbReference type="InterPro" id="IPR002656">
    <property type="entry name" value="Acyl_transf_3_dom"/>
</dbReference>
<dbReference type="GO" id="GO:0016747">
    <property type="term" value="F:acyltransferase activity, transferring groups other than amino-acyl groups"/>
    <property type="evidence" value="ECO:0007669"/>
    <property type="project" value="InterPro"/>
</dbReference>
<keyword evidence="3" id="KW-0012">Acyltransferase</keyword>
<feature type="transmembrane region" description="Helical" evidence="1">
    <location>
        <begin position="201"/>
        <end position="223"/>
    </location>
</feature>
<evidence type="ECO:0000256" key="1">
    <source>
        <dbReference type="SAM" id="Phobius"/>
    </source>
</evidence>
<feature type="transmembrane region" description="Helical" evidence="1">
    <location>
        <begin position="172"/>
        <end position="189"/>
    </location>
</feature>
<dbReference type="OrthoDB" id="9796461at2"/>
<gene>
    <name evidence="3" type="ORF">EYW49_15065</name>
</gene>
<evidence type="ECO:0000313" key="3">
    <source>
        <dbReference type="EMBL" id="TBW35934.1"/>
    </source>
</evidence>
<feature type="transmembrane region" description="Helical" evidence="1">
    <location>
        <begin position="235"/>
        <end position="252"/>
    </location>
</feature>
<sequence>MSSRPLYRPELDVLRFFAFFFVFLHHVLPREPRDLAAIAPAWRASVASVTNAFGFGMTLFFLLSAFLITRLLLAEQERTGGLRIGDFYARRVLRIWPLYVVGLGIGLALVDPSDGADQMQMFAWFAGFAGNWFFLDHGWNGNPMAPLWSISVEEQFYLVLPVVLTMVGRDRAVGLGVGAMVLSAASLWHQGDRHLAIDTAIWVNTATHGLAFGAGIVLASVSFGRRFVAGAGLRVGLALTGLAALFVAAHVFEGKRMAEATSGASVVLGHATAVLGCVALVAAVLDTPRALPRPLVILGRISFGLYVFHLLAIRVAGHMAPPGSVAAAILALALTIAVAAVSYWGFERWFLRLREAFVRVEGRPI</sequence>
<feature type="transmembrane region" description="Helical" evidence="1">
    <location>
        <begin position="93"/>
        <end position="110"/>
    </location>
</feature>
<dbReference type="RefSeq" id="WP_131310418.1">
    <property type="nucleotide sequence ID" value="NZ_SJFN01000023.1"/>
</dbReference>
<dbReference type="EMBL" id="SJFN01000023">
    <property type="protein sequence ID" value="TBW35934.1"/>
    <property type="molecule type" value="Genomic_DNA"/>
</dbReference>
<feature type="transmembrane region" description="Helical" evidence="1">
    <location>
        <begin position="297"/>
        <end position="317"/>
    </location>
</feature>
<feature type="transmembrane region" description="Helical" evidence="1">
    <location>
        <begin position="122"/>
        <end position="139"/>
    </location>
</feature>
<protein>
    <submittedName>
        <fullName evidence="3">Acyltransferase</fullName>
    </submittedName>
</protein>
<dbReference type="GO" id="GO:0016020">
    <property type="term" value="C:membrane"/>
    <property type="evidence" value="ECO:0007669"/>
    <property type="project" value="TreeGrafter"/>
</dbReference>
<dbReference type="Pfam" id="PF01757">
    <property type="entry name" value="Acyl_transf_3"/>
    <property type="match status" value="1"/>
</dbReference>
<keyword evidence="1" id="KW-1133">Transmembrane helix</keyword>
<organism evidence="3 4">
    <name type="scientific">Siculibacillus lacustris</name>
    <dbReference type="NCBI Taxonomy" id="1549641"/>
    <lineage>
        <taxon>Bacteria</taxon>
        <taxon>Pseudomonadati</taxon>
        <taxon>Pseudomonadota</taxon>
        <taxon>Alphaproteobacteria</taxon>
        <taxon>Hyphomicrobiales</taxon>
        <taxon>Ancalomicrobiaceae</taxon>
        <taxon>Siculibacillus</taxon>
    </lineage>
</organism>
<comment type="caution">
    <text evidence="3">The sequence shown here is derived from an EMBL/GenBank/DDBJ whole genome shotgun (WGS) entry which is preliminary data.</text>
</comment>
<feature type="domain" description="Acyltransferase 3" evidence="2">
    <location>
        <begin position="9"/>
        <end position="344"/>
    </location>
</feature>
<dbReference type="GO" id="GO:0009103">
    <property type="term" value="P:lipopolysaccharide biosynthetic process"/>
    <property type="evidence" value="ECO:0007669"/>
    <property type="project" value="TreeGrafter"/>
</dbReference>
<dbReference type="Proteomes" id="UP000292781">
    <property type="component" value="Unassembled WGS sequence"/>
</dbReference>
<feature type="transmembrane region" description="Helical" evidence="1">
    <location>
        <begin position="48"/>
        <end position="73"/>
    </location>
</feature>
<keyword evidence="1" id="KW-0472">Membrane</keyword>
<keyword evidence="4" id="KW-1185">Reference proteome</keyword>
<evidence type="ECO:0000259" key="2">
    <source>
        <dbReference type="Pfam" id="PF01757"/>
    </source>
</evidence>
<name>A0A4Q9VMN1_9HYPH</name>
<keyword evidence="1" id="KW-0812">Transmembrane</keyword>
<feature type="transmembrane region" description="Helical" evidence="1">
    <location>
        <begin position="323"/>
        <end position="346"/>
    </location>
</feature>
<dbReference type="InterPro" id="IPR050879">
    <property type="entry name" value="Acyltransferase_3"/>
</dbReference>
<proteinExistence type="predicted"/>
<keyword evidence="3" id="KW-0808">Transferase</keyword>
<evidence type="ECO:0000313" key="4">
    <source>
        <dbReference type="Proteomes" id="UP000292781"/>
    </source>
</evidence>
<feature type="transmembrane region" description="Helical" evidence="1">
    <location>
        <begin position="264"/>
        <end position="285"/>
    </location>
</feature>
<dbReference type="PANTHER" id="PTHR23028">
    <property type="entry name" value="ACETYLTRANSFERASE"/>
    <property type="match status" value="1"/>
</dbReference>
<dbReference type="AlphaFoldDB" id="A0A4Q9VMN1"/>